<dbReference type="GO" id="GO:0016616">
    <property type="term" value="F:oxidoreductase activity, acting on the CH-OH group of donors, NAD or NADP as acceptor"/>
    <property type="evidence" value="ECO:0007669"/>
    <property type="project" value="TreeGrafter"/>
</dbReference>
<comment type="caution">
    <text evidence="3">The sequence shown here is derived from an EMBL/GenBank/DDBJ whole genome shotgun (WGS) entry which is preliminary data.</text>
</comment>
<dbReference type="SUPFAM" id="SSF51735">
    <property type="entry name" value="NAD(P)-binding Rossmann-fold domains"/>
    <property type="match status" value="1"/>
</dbReference>
<dbReference type="InterPro" id="IPR036291">
    <property type="entry name" value="NAD(P)-bd_dom_sf"/>
</dbReference>
<keyword evidence="2" id="KW-0560">Oxidoreductase</keyword>
<protein>
    <recommendedName>
        <fullName evidence="5">NAD(P)-binding protein</fullName>
    </recommendedName>
</protein>
<proteinExistence type="inferred from homology"/>
<dbReference type="PANTHER" id="PTHR44229">
    <property type="entry name" value="15-HYDROXYPROSTAGLANDIN DEHYDROGENASE [NAD(+)]"/>
    <property type="match status" value="1"/>
</dbReference>
<name>A0AAJ0F4M0_9PEZI</name>
<evidence type="ECO:0008006" key="5">
    <source>
        <dbReference type="Google" id="ProtNLM"/>
    </source>
</evidence>
<dbReference type="Proteomes" id="UP001239445">
    <property type="component" value="Unassembled WGS sequence"/>
</dbReference>
<dbReference type="PRINTS" id="PR00081">
    <property type="entry name" value="GDHRDH"/>
</dbReference>
<accession>A0AAJ0F4M0</accession>
<evidence type="ECO:0000256" key="2">
    <source>
        <dbReference type="ARBA" id="ARBA00023002"/>
    </source>
</evidence>
<keyword evidence="4" id="KW-1185">Reference proteome</keyword>
<reference evidence="3" key="1">
    <citation type="submission" date="2023-06" db="EMBL/GenBank/DDBJ databases">
        <title>Genome-scale phylogeny and comparative genomics of the fungal order Sordariales.</title>
        <authorList>
            <consortium name="Lawrence Berkeley National Laboratory"/>
            <person name="Hensen N."/>
            <person name="Bonometti L."/>
            <person name="Westerberg I."/>
            <person name="Brannstrom I.O."/>
            <person name="Guillou S."/>
            <person name="Cros-Aarteil S."/>
            <person name="Calhoun S."/>
            <person name="Haridas S."/>
            <person name="Kuo A."/>
            <person name="Mondo S."/>
            <person name="Pangilinan J."/>
            <person name="Riley R."/>
            <person name="Labutti K."/>
            <person name="Andreopoulos B."/>
            <person name="Lipzen A."/>
            <person name="Chen C."/>
            <person name="Yanf M."/>
            <person name="Daum C."/>
            <person name="Ng V."/>
            <person name="Clum A."/>
            <person name="Steindorff A."/>
            <person name="Ohm R."/>
            <person name="Martin F."/>
            <person name="Silar P."/>
            <person name="Natvig D."/>
            <person name="Lalanne C."/>
            <person name="Gautier V."/>
            <person name="Ament-Velasquez S.L."/>
            <person name="Kruys A."/>
            <person name="Hutchinson M.I."/>
            <person name="Powell A.J."/>
            <person name="Barry K."/>
            <person name="Miller A.N."/>
            <person name="Grigoriev I.V."/>
            <person name="Debuchy R."/>
            <person name="Gladieux P."/>
            <person name="Thoren M.H."/>
            <person name="Johannesson H."/>
        </authorList>
    </citation>
    <scope>NUCLEOTIDE SEQUENCE</scope>
    <source>
        <strain evidence="3">PSN4</strain>
    </source>
</reference>
<comment type="similarity">
    <text evidence="1">Belongs to the short-chain dehydrogenases/reductases (SDR) family.</text>
</comment>
<sequence>MAEIIYSEETAKHLAGKVVVVAGGAQGIGAATVTHLHALGAQVFFGDIDAEKGTALETSLSSSSSSLQPSTPAPVFKKVDVSHHDDLLDLFETAYAGNNRVDAAIFCAAVGEPSGVFDPDCLTREKLLAGRGTETDAEKKVGRVVDVNLVSAIHFSRIAIAYFSSSPHEDGFTPSLTLVSSIAGITPAPGLTTCIIRTNTLCPWATKTRLLTPPILKKWISENLPLNTPADVARFIVQCVADTELNGRVVYVAGGRGFDVEGGIEGTRGVWMGVDNHRVWERGQGVLGSGGDWTSQ</sequence>
<dbReference type="EMBL" id="MU839837">
    <property type="protein sequence ID" value="KAK1753537.1"/>
    <property type="molecule type" value="Genomic_DNA"/>
</dbReference>
<dbReference type="GO" id="GO:0005737">
    <property type="term" value="C:cytoplasm"/>
    <property type="evidence" value="ECO:0007669"/>
    <property type="project" value="TreeGrafter"/>
</dbReference>
<dbReference type="AlphaFoldDB" id="A0AAJ0F4M0"/>
<dbReference type="Gene3D" id="3.40.50.720">
    <property type="entry name" value="NAD(P)-binding Rossmann-like Domain"/>
    <property type="match status" value="1"/>
</dbReference>
<evidence type="ECO:0000256" key="1">
    <source>
        <dbReference type="ARBA" id="ARBA00006484"/>
    </source>
</evidence>
<gene>
    <name evidence="3" type="ORF">QBC47DRAFT_453394</name>
</gene>
<evidence type="ECO:0000313" key="3">
    <source>
        <dbReference type="EMBL" id="KAK1753537.1"/>
    </source>
</evidence>
<organism evidence="3 4">
    <name type="scientific">Echria macrotheca</name>
    <dbReference type="NCBI Taxonomy" id="438768"/>
    <lineage>
        <taxon>Eukaryota</taxon>
        <taxon>Fungi</taxon>
        <taxon>Dikarya</taxon>
        <taxon>Ascomycota</taxon>
        <taxon>Pezizomycotina</taxon>
        <taxon>Sordariomycetes</taxon>
        <taxon>Sordariomycetidae</taxon>
        <taxon>Sordariales</taxon>
        <taxon>Schizotheciaceae</taxon>
        <taxon>Echria</taxon>
    </lineage>
</organism>
<dbReference type="PANTHER" id="PTHR44229:SF4">
    <property type="entry name" value="15-HYDROXYPROSTAGLANDIN DEHYDROGENASE [NAD(+)]"/>
    <property type="match status" value="1"/>
</dbReference>
<dbReference type="Pfam" id="PF00106">
    <property type="entry name" value="adh_short"/>
    <property type="match status" value="1"/>
</dbReference>
<dbReference type="InterPro" id="IPR002347">
    <property type="entry name" value="SDR_fam"/>
</dbReference>
<evidence type="ECO:0000313" key="4">
    <source>
        <dbReference type="Proteomes" id="UP001239445"/>
    </source>
</evidence>